<name>A0A4V5ZY59_STECR</name>
<dbReference type="AlphaFoldDB" id="A0A4V5ZY59"/>
<keyword evidence="2" id="KW-1185">Reference proteome</keyword>
<dbReference type="EMBL" id="AZBU02000010">
    <property type="protein sequence ID" value="TKR62385.1"/>
    <property type="molecule type" value="Genomic_DNA"/>
</dbReference>
<reference evidence="1 2" key="1">
    <citation type="journal article" date="2015" name="Genome Biol.">
        <title>Comparative genomics of Steinernema reveals deeply conserved gene regulatory networks.</title>
        <authorList>
            <person name="Dillman A.R."/>
            <person name="Macchietto M."/>
            <person name="Porter C.F."/>
            <person name="Rogers A."/>
            <person name="Williams B."/>
            <person name="Antoshechkin I."/>
            <person name="Lee M.M."/>
            <person name="Goodwin Z."/>
            <person name="Lu X."/>
            <person name="Lewis E.E."/>
            <person name="Goodrich-Blair H."/>
            <person name="Stock S.P."/>
            <person name="Adams B.J."/>
            <person name="Sternberg P.W."/>
            <person name="Mortazavi A."/>
        </authorList>
    </citation>
    <scope>NUCLEOTIDE SEQUENCE [LARGE SCALE GENOMIC DNA]</scope>
    <source>
        <strain evidence="1 2">ALL</strain>
    </source>
</reference>
<proteinExistence type="predicted"/>
<organism evidence="1 2">
    <name type="scientific">Steinernema carpocapsae</name>
    <name type="common">Entomopathogenic nematode</name>
    <dbReference type="NCBI Taxonomy" id="34508"/>
    <lineage>
        <taxon>Eukaryota</taxon>
        <taxon>Metazoa</taxon>
        <taxon>Ecdysozoa</taxon>
        <taxon>Nematoda</taxon>
        <taxon>Chromadorea</taxon>
        <taxon>Rhabditida</taxon>
        <taxon>Tylenchina</taxon>
        <taxon>Panagrolaimomorpha</taxon>
        <taxon>Strongyloidoidea</taxon>
        <taxon>Steinernematidae</taxon>
        <taxon>Steinernema</taxon>
    </lineage>
</organism>
<gene>
    <name evidence="1" type="ORF">L596_026359</name>
</gene>
<comment type="caution">
    <text evidence="1">The sequence shown here is derived from an EMBL/GenBank/DDBJ whole genome shotgun (WGS) entry which is preliminary data.</text>
</comment>
<accession>A0A4V5ZY59</accession>
<protein>
    <submittedName>
        <fullName evidence="1">Uncharacterized protein</fullName>
    </submittedName>
</protein>
<sequence>MTLKLLLQTLVCNGTPQKTVCQGFVGCTLEQGMRRHGTQLETPEVRQTNAGGRGKGCARRDVTEMNSREVGGVSKGRNYCWEEDEFDEMDFEESRE</sequence>
<dbReference type="Proteomes" id="UP000298663">
    <property type="component" value="Unassembled WGS sequence"/>
</dbReference>
<evidence type="ECO:0000313" key="1">
    <source>
        <dbReference type="EMBL" id="TKR62385.1"/>
    </source>
</evidence>
<reference evidence="1 2" key="2">
    <citation type="journal article" date="2019" name="G3 (Bethesda)">
        <title>Hybrid Assembly of the Genome of the Entomopathogenic Nematode Steinernema carpocapsae Identifies the X-Chromosome.</title>
        <authorList>
            <person name="Serra L."/>
            <person name="Macchietto M."/>
            <person name="Macias-Munoz A."/>
            <person name="McGill C.J."/>
            <person name="Rodriguez I.M."/>
            <person name="Rodriguez B."/>
            <person name="Murad R."/>
            <person name="Mortazavi A."/>
        </authorList>
    </citation>
    <scope>NUCLEOTIDE SEQUENCE [LARGE SCALE GENOMIC DNA]</scope>
    <source>
        <strain evidence="1 2">ALL</strain>
    </source>
</reference>
<evidence type="ECO:0000313" key="2">
    <source>
        <dbReference type="Proteomes" id="UP000298663"/>
    </source>
</evidence>